<dbReference type="InterPro" id="IPR045474">
    <property type="entry name" value="GEVED"/>
</dbReference>
<feature type="compositionally biased region" description="Low complexity" evidence="1">
    <location>
        <begin position="440"/>
        <end position="449"/>
    </location>
</feature>
<feature type="transmembrane region" description="Helical" evidence="2">
    <location>
        <begin position="527"/>
        <end position="548"/>
    </location>
</feature>
<proteinExistence type="predicted"/>
<feature type="region of interest" description="Disordered" evidence="1">
    <location>
        <begin position="438"/>
        <end position="460"/>
    </location>
</feature>
<gene>
    <name evidence="4" type="ORF">ACFOZ4_03595</name>
</gene>
<accession>A0ABV8LGR3</accession>
<evidence type="ECO:0000256" key="2">
    <source>
        <dbReference type="SAM" id="Phobius"/>
    </source>
</evidence>
<dbReference type="PROSITE" id="PS00018">
    <property type="entry name" value="EF_HAND_1"/>
    <property type="match status" value="1"/>
</dbReference>
<keyword evidence="2" id="KW-0472">Membrane</keyword>
<name>A0ABV8LGR3_9ACTN</name>
<reference evidence="5" key="1">
    <citation type="journal article" date="2019" name="Int. J. Syst. Evol. Microbiol.">
        <title>The Global Catalogue of Microorganisms (GCM) 10K type strain sequencing project: providing services to taxonomists for standard genome sequencing and annotation.</title>
        <authorList>
            <consortium name="The Broad Institute Genomics Platform"/>
            <consortium name="The Broad Institute Genome Sequencing Center for Infectious Disease"/>
            <person name="Wu L."/>
            <person name="Ma J."/>
        </authorList>
    </citation>
    <scope>NUCLEOTIDE SEQUENCE [LARGE SCALE GENOMIC DNA]</scope>
    <source>
        <strain evidence="5">CGMCC 4.7289</strain>
    </source>
</reference>
<organism evidence="4 5">
    <name type="scientific">Hamadaea flava</name>
    <dbReference type="NCBI Taxonomy" id="1742688"/>
    <lineage>
        <taxon>Bacteria</taxon>
        <taxon>Bacillati</taxon>
        <taxon>Actinomycetota</taxon>
        <taxon>Actinomycetes</taxon>
        <taxon>Micromonosporales</taxon>
        <taxon>Micromonosporaceae</taxon>
        <taxon>Hamadaea</taxon>
    </lineage>
</organism>
<evidence type="ECO:0000259" key="3">
    <source>
        <dbReference type="Pfam" id="PF20009"/>
    </source>
</evidence>
<dbReference type="Pfam" id="PF20009">
    <property type="entry name" value="GEVED"/>
    <property type="match status" value="1"/>
</dbReference>
<dbReference type="Proteomes" id="UP001595816">
    <property type="component" value="Unassembled WGS sequence"/>
</dbReference>
<keyword evidence="5" id="KW-1185">Reference proteome</keyword>
<evidence type="ECO:0000313" key="5">
    <source>
        <dbReference type="Proteomes" id="UP001595816"/>
    </source>
</evidence>
<protein>
    <submittedName>
        <fullName evidence="4">GEVED domain-containing protein</fullName>
    </submittedName>
</protein>
<keyword evidence="2" id="KW-1133">Transmembrane helix</keyword>
<feature type="region of interest" description="Disordered" evidence="1">
    <location>
        <begin position="486"/>
        <end position="506"/>
    </location>
</feature>
<feature type="region of interest" description="Disordered" evidence="1">
    <location>
        <begin position="338"/>
        <end position="358"/>
    </location>
</feature>
<evidence type="ECO:0000313" key="4">
    <source>
        <dbReference type="EMBL" id="MFC4129683.1"/>
    </source>
</evidence>
<keyword evidence="2" id="KW-0812">Transmembrane</keyword>
<evidence type="ECO:0000256" key="1">
    <source>
        <dbReference type="SAM" id="MobiDB-lite"/>
    </source>
</evidence>
<dbReference type="InterPro" id="IPR018247">
    <property type="entry name" value="EF_Hand_1_Ca_BS"/>
</dbReference>
<dbReference type="EMBL" id="JBHSAY010000003">
    <property type="protein sequence ID" value="MFC4129683.1"/>
    <property type="molecule type" value="Genomic_DNA"/>
</dbReference>
<comment type="caution">
    <text evidence="4">The sequence shown here is derived from an EMBL/GenBank/DDBJ whole genome shotgun (WGS) entry which is preliminary data.</text>
</comment>
<feature type="domain" description="GEVED" evidence="3">
    <location>
        <begin position="378"/>
        <end position="467"/>
    </location>
</feature>
<dbReference type="RefSeq" id="WP_253759847.1">
    <property type="nucleotide sequence ID" value="NZ_JAMZDZ010000001.1"/>
</dbReference>
<sequence length="557" mass="58632">MAHAAPVAGPRALPAPPAATDAWATCPNYAYMVTLPEGSGRSTFNRYDIGTASLVPIKQFDFVVNAIGYSKTQNLVWGVHSVDNEPDTLVRFGSQGDLVEVGVPEDASGNPLTKFEALAGTVDGNTYIAHTRTPANHLMTIDIDPASSTFGQVKTDVALSRTSPGRSYLNVGDWDVYDQDGLLYAVELDSNFRKLVKIDPATGQVTDAATVTADLPDSANYGAAFMEDGSGNFYVGANNVLSGGTPTGQSQTFMLRTGLTPPLTTAYGKGGALRVNDGADCLLATDFGDAPDSYGTLDDSGGPAHVLSSYLHHGKKLRIGANIDADLDGFNDADAKVDDDNVPGMNDEDGVPAGTRFTSTKPKLTVKITNTTGLAAVLAGWLDSNRNGEFDDAERAMVPLSASATSATLTWKAFSLPSASAKSFLRLRVYEAGRTEAAGRTRAGRTEAGPTPGGWVDGGEVDDHEVTLVRTTAARAVTAVSKPKVQIDPDTWPANSDGPKDLDDDGDVDQHDLDLALAATGFVLRPYLLLGVGMVLLGLVILILALMVGPKKVRRRI</sequence>